<evidence type="ECO:0000256" key="2">
    <source>
        <dbReference type="SAM" id="SignalP"/>
    </source>
</evidence>
<organism evidence="3 4">
    <name type="scientific">Penicillium cataractarum</name>
    <dbReference type="NCBI Taxonomy" id="2100454"/>
    <lineage>
        <taxon>Eukaryota</taxon>
        <taxon>Fungi</taxon>
        <taxon>Dikarya</taxon>
        <taxon>Ascomycota</taxon>
        <taxon>Pezizomycotina</taxon>
        <taxon>Eurotiomycetes</taxon>
        <taxon>Eurotiomycetidae</taxon>
        <taxon>Eurotiales</taxon>
        <taxon>Aspergillaceae</taxon>
        <taxon>Penicillium</taxon>
    </lineage>
</organism>
<dbReference type="Pfam" id="PF06500">
    <property type="entry name" value="FrsA-like"/>
    <property type="match status" value="1"/>
</dbReference>
<dbReference type="InterPro" id="IPR029058">
    <property type="entry name" value="AB_hydrolase_fold"/>
</dbReference>
<gene>
    <name evidence="3" type="ORF">N7496_008042</name>
</gene>
<accession>A0A9W9RXW1</accession>
<sequence length="441" mass="48258">MLFEALVTLLATTRSTSLVAQWTGVRKFLPLLSVKRFNAVAGFGEELLSRQMDGCKSFEDTYWANYWTKFATEQLECFKEELNKAGLQFNQAWLDENAPLAPSPEVLLFLGKGASLITQTPPGMTVNVGRMSAVVAAEDQGSFAAVEALLKSVGYFFIAAWPGQTPMRDRAYRTCERLFDILLDATAPTIDVIVERHTVQTNGEDVKLYALLPAPKSGVTAVKLPGILISNGLEGTNVETLSSALRSQSSISSCFFFMEMPGTYAYKKPMRKATSESIYSDVFTYLQSHPSVDASRLGMIGISFGGNCATRMAIADKRIKAVVASGAPLGRSLKPTASFGMPEIVVTAFHQVLGANSVRDLKAALQDLSPKRRDIEGIHCPVLAINGDNDTLVSTQDTVDLAAWAPHSELYIYPNDDHCAMGHLHKWLDLSRTWIQDKLEG</sequence>
<dbReference type="OrthoDB" id="8119704at2759"/>
<reference evidence="3" key="1">
    <citation type="submission" date="2022-11" db="EMBL/GenBank/DDBJ databases">
        <authorList>
            <person name="Petersen C."/>
        </authorList>
    </citation>
    <scope>NUCLEOTIDE SEQUENCE</scope>
    <source>
        <strain evidence="3">IBT 29864</strain>
    </source>
</reference>
<name>A0A9W9RXW1_9EURO</name>
<dbReference type="SUPFAM" id="SSF53474">
    <property type="entry name" value="alpha/beta-Hydrolases"/>
    <property type="match status" value="1"/>
</dbReference>
<evidence type="ECO:0000313" key="4">
    <source>
        <dbReference type="Proteomes" id="UP001147782"/>
    </source>
</evidence>
<reference evidence="3" key="2">
    <citation type="journal article" date="2023" name="IMA Fungus">
        <title>Comparative genomic study of the Penicillium genus elucidates a diverse pangenome and 15 lateral gene transfer events.</title>
        <authorList>
            <person name="Petersen C."/>
            <person name="Sorensen T."/>
            <person name="Nielsen M.R."/>
            <person name="Sondergaard T.E."/>
            <person name="Sorensen J.L."/>
            <person name="Fitzpatrick D.A."/>
            <person name="Frisvad J.C."/>
            <person name="Nielsen K.L."/>
        </authorList>
    </citation>
    <scope>NUCLEOTIDE SEQUENCE</scope>
    <source>
        <strain evidence="3">IBT 29864</strain>
    </source>
</reference>
<dbReference type="GO" id="GO:0016787">
    <property type="term" value="F:hydrolase activity"/>
    <property type="evidence" value="ECO:0007669"/>
    <property type="project" value="UniProtKB-KW"/>
</dbReference>
<keyword evidence="4" id="KW-1185">Reference proteome</keyword>
<proteinExistence type="predicted"/>
<dbReference type="GO" id="GO:0072330">
    <property type="term" value="P:monocarboxylic acid biosynthetic process"/>
    <property type="evidence" value="ECO:0007669"/>
    <property type="project" value="UniProtKB-ARBA"/>
</dbReference>
<feature type="chain" id="PRO_5040877801" evidence="2">
    <location>
        <begin position="18"/>
        <end position="441"/>
    </location>
</feature>
<feature type="signal peptide" evidence="2">
    <location>
        <begin position="1"/>
        <end position="17"/>
    </location>
</feature>
<comment type="caution">
    <text evidence="3">The sequence shown here is derived from an EMBL/GenBank/DDBJ whole genome shotgun (WGS) entry which is preliminary data.</text>
</comment>
<keyword evidence="1 3" id="KW-0378">Hydrolase</keyword>
<dbReference type="PANTHER" id="PTHR22946">
    <property type="entry name" value="DIENELACTONE HYDROLASE DOMAIN-CONTAINING PROTEIN-RELATED"/>
    <property type="match status" value="1"/>
</dbReference>
<dbReference type="GO" id="GO:0017000">
    <property type="term" value="P:antibiotic biosynthetic process"/>
    <property type="evidence" value="ECO:0007669"/>
    <property type="project" value="UniProtKB-ARBA"/>
</dbReference>
<evidence type="ECO:0000256" key="1">
    <source>
        <dbReference type="ARBA" id="ARBA00022801"/>
    </source>
</evidence>
<dbReference type="PANTHER" id="PTHR22946:SF12">
    <property type="entry name" value="CONIDIAL PIGMENT BIOSYNTHESIS PROTEIN AYG1 (AFU_ORTHOLOGUE AFUA_2G17550)"/>
    <property type="match status" value="1"/>
</dbReference>
<dbReference type="GeneID" id="81440140"/>
<dbReference type="InterPro" id="IPR010520">
    <property type="entry name" value="FrsA-like"/>
</dbReference>
<dbReference type="Proteomes" id="UP001147782">
    <property type="component" value="Unassembled WGS sequence"/>
</dbReference>
<keyword evidence="2" id="KW-0732">Signal</keyword>
<dbReference type="InterPro" id="IPR050261">
    <property type="entry name" value="FrsA_esterase"/>
</dbReference>
<dbReference type="RefSeq" id="XP_056553024.1">
    <property type="nucleotide sequence ID" value="XM_056700961.1"/>
</dbReference>
<dbReference type="EMBL" id="JAPZBS010000007">
    <property type="protein sequence ID" value="KAJ5368282.1"/>
    <property type="molecule type" value="Genomic_DNA"/>
</dbReference>
<dbReference type="AlphaFoldDB" id="A0A9W9RXW1"/>
<evidence type="ECO:0000313" key="3">
    <source>
        <dbReference type="EMBL" id="KAJ5368282.1"/>
    </source>
</evidence>
<dbReference type="Gene3D" id="3.40.50.1820">
    <property type="entry name" value="alpha/beta hydrolase"/>
    <property type="match status" value="1"/>
</dbReference>
<protein>
    <submittedName>
        <fullName evidence="3">Alpha beta hydrolase family domain protein</fullName>
    </submittedName>
</protein>